<comment type="subcellular location">
    <subcellularLocation>
        <location evidence="2">Cell membrane</location>
        <topology evidence="2">Multi-pass membrane protein</topology>
    </subcellularLocation>
</comment>
<dbReference type="GO" id="GO:0022904">
    <property type="term" value="P:respiratory electron transport chain"/>
    <property type="evidence" value="ECO:0007669"/>
    <property type="project" value="InterPro"/>
</dbReference>
<dbReference type="Gene3D" id="1.20.950.20">
    <property type="entry name" value="Transmembrane di-heme cytochromes, Chain C"/>
    <property type="match status" value="1"/>
</dbReference>
<dbReference type="SUPFAM" id="SSF81342">
    <property type="entry name" value="Transmembrane di-heme cytochromes"/>
    <property type="match status" value="1"/>
</dbReference>
<feature type="transmembrane region" description="Helical" evidence="13">
    <location>
        <begin position="12"/>
        <end position="34"/>
    </location>
</feature>
<name>A0A0E4FW47_9BRAD</name>
<evidence type="ECO:0000256" key="12">
    <source>
        <dbReference type="ARBA" id="ARBA00037975"/>
    </source>
</evidence>
<dbReference type="GO" id="GO:0009055">
    <property type="term" value="F:electron transfer activity"/>
    <property type="evidence" value="ECO:0007669"/>
    <property type="project" value="InterPro"/>
</dbReference>
<evidence type="ECO:0000256" key="7">
    <source>
        <dbReference type="ARBA" id="ARBA00022723"/>
    </source>
</evidence>
<evidence type="ECO:0000256" key="3">
    <source>
        <dbReference type="ARBA" id="ARBA00022448"/>
    </source>
</evidence>
<dbReference type="PANTHER" id="PTHR30529:SF1">
    <property type="entry name" value="CYTOCHROME B561 HOMOLOG 2"/>
    <property type="match status" value="1"/>
</dbReference>
<feature type="domain" description="Cytochrome b561 bacterial/Ni-hydrogenase" evidence="14">
    <location>
        <begin position="10"/>
        <end position="184"/>
    </location>
</feature>
<evidence type="ECO:0000313" key="15">
    <source>
        <dbReference type="EMBL" id="BAR57912.1"/>
    </source>
</evidence>
<evidence type="ECO:0000313" key="16">
    <source>
        <dbReference type="Proteomes" id="UP000063308"/>
    </source>
</evidence>
<evidence type="ECO:0000256" key="1">
    <source>
        <dbReference type="ARBA" id="ARBA00001970"/>
    </source>
</evidence>
<evidence type="ECO:0000256" key="2">
    <source>
        <dbReference type="ARBA" id="ARBA00004651"/>
    </source>
</evidence>
<dbReference type="AlphaFoldDB" id="A0A0E4FW47"/>
<dbReference type="InterPro" id="IPR011577">
    <property type="entry name" value="Cyt_b561_bac/Ni-Hgenase"/>
</dbReference>
<evidence type="ECO:0000256" key="4">
    <source>
        <dbReference type="ARBA" id="ARBA00022475"/>
    </source>
</evidence>
<reference evidence="15 16" key="1">
    <citation type="submission" date="2014-11" db="EMBL/GenBank/DDBJ databases">
        <title>Symbiosis island explosion on the genome of extra-slow-growing strains of soybean bradyrhizobia with massive insertion sequences.</title>
        <authorList>
            <person name="Iida T."/>
            <person name="Minamisawa K."/>
        </authorList>
    </citation>
    <scope>NUCLEOTIDE SEQUENCE [LARGE SCALE GENOMIC DNA]</scope>
    <source>
        <strain evidence="15 16">NK6</strain>
    </source>
</reference>
<keyword evidence="8" id="KW-0249">Electron transport</keyword>
<gene>
    <name evidence="15" type="ORF">NK6_4746</name>
</gene>
<evidence type="ECO:0000256" key="10">
    <source>
        <dbReference type="ARBA" id="ARBA00023004"/>
    </source>
</evidence>
<feature type="transmembrane region" description="Helical" evidence="13">
    <location>
        <begin position="96"/>
        <end position="118"/>
    </location>
</feature>
<feature type="transmembrane region" description="Helical" evidence="13">
    <location>
        <begin position="151"/>
        <end position="174"/>
    </location>
</feature>
<dbReference type="PANTHER" id="PTHR30529">
    <property type="entry name" value="CYTOCHROME B561"/>
    <property type="match status" value="1"/>
</dbReference>
<keyword evidence="3" id="KW-0813">Transport</keyword>
<evidence type="ECO:0000256" key="5">
    <source>
        <dbReference type="ARBA" id="ARBA00022617"/>
    </source>
</evidence>
<comment type="cofactor">
    <cofactor evidence="1">
        <name>heme b</name>
        <dbReference type="ChEBI" id="CHEBI:60344"/>
    </cofactor>
</comment>
<sequence>MRLFNSARDYGAIARALHWLTVFLVVLAWVLGVFGDVLPKGEPRQTGLFVHISAGIAILALLVARLSWRRVDPAPPTEATEFGAWMGRWLDPAAGIAHYSLYALLVAVPVAGIVLQFARGDELPLFGLAVISSPWLKDPVFAHSVKEVHEILAHALVILAAFHAGAALIHHWVFRDRTLVRMLPHSKR</sequence>
<dbReference type="EMBL" id="AP014685">
    <property type="protein sequence ID" value="BAR57912.1"/>
    <property type="molecule type" value="Genomic_DNA"/>
</dbReference>
<organism evidence="15 16">
    <name type="scientific">Bradyrhizobium diazoefficiens</name>
    <dbReference type="NCBI Taxonomy" id="1355477"/>
    <lineage>
        <taxon>Bacteria</taxon>
        <taxon>Pseudomonadati</taxon>
        <taxon>Pseudomonadota</taxon>
        <taxon>Alphaproteobacteria</taxon>
        <taxon>Hyphomicrobiales</taxon>
        <taxon>Nitrobacteraceae</taxon>
        <taxon>Bradyrhizobium</taxon>
    </lineage>
</organism>
<evidence type="ECO:0000256" key="9">
    <source>
        <dbReference type="ARBA" id="ARBA00022989"/>
    </source>
</evidence>
<protein>
    <submittedName>
        <fullName evidence="15">Putative cytochrome B561</fullName>
    </submittedName>
</protein>
<evidence type="ECO:0000256" key="8">
    <source>
        <dbReference type="ARBA" id="ARBA00022982"/>
    </source>
</evidence>
<keyword evidence="5" id="KW-0349">Heme</keyword>
<keyword evidence="6 13" id="KW-0812">Transmembrane</keyword>
<accession>A0A0E4FW47</accession>
<dbReference type="InterPro" id="IPR016174">
    <property type="entry name" value="Di-haem_cyt_TM"/>
</dbReference>
<keyword evidence="9 13" id="KW-1133">Transmembrane helix</keyword>
<dbReference type="RefSeq" id="WP_060910070.1">
    <property type="nucleotide sequence ID" value="NZ_JAFCKD010000011.1"/>
</dbReference>
<feature type="transmembrane region" description="Helical" evidence="13">
    <location>
        <begin position="46"/>
        <end position="64"/>
    </location>
</feature>
<comment type="similarity">
    <text evidence="12">Belongs to the cytochrome b561 family.</text>
</comment>
<dbReference type="GO" id="GO:0020037">
    <property type="term" value="F:heme binding"/>
    <property type="evidence" value="ECO:0007669"/>
    <property type="project" value="TreeGrafter"/>
</dbReference>
<keyword evidence="10" id="KW-0408">Iron</keyword>
<evidence type="ECO:0000256" key="6">
    <source>
        <dbReference type="ARBA" id="ARBA00022692"/>
    </source>
</evidence>
<evidence type="ECO:0000256" key="13">
    <source>
        <dbReference type="SAM" id="Phobius"/>
    </source>
</evidence>
<dbReference type="GO" id="GO:0005886">
    <property type="term" value="C:plasma membrane"/>
    <property type="evidence" value="ECO:0007669"/>
    <property type="project" value="UniProtKB-SubCell"/>
</dbReference>
<dbReference type="Pfam" id="PF01292">
    <property type="entry name" value="Ni_hydr_CYTB"/>
    <property type="match status" value="1"/>
</dbReference>
<proteinExistence type="inferred from homology"/>
<keyword evidence="11 13" id="KW-0472">Membrane</keyword>
<keyword evidence="4" id="KW-1003">Cell membrane</keyword>
<dbReference type="InterPro" id="IPR052168">
    <property type="entry name" value="Cytochrome_b561_oxidase"/>
</dbReference>
<dbReference type="GO" id="GO:0046872">
    <property type="term" value="F:metal ion binding"/>
    <property type="evidence" value="ECO:0007669"/>
    <property type="project" value="UniProtKB-KW"/>
</dbReference>
<dbReference type="Proteomes" id="UP000063308">
    <property type="component" value="Chromosome"/>
</dbReference>
<evidence type="ECO:0000256" key="11">
    <source>
        <dbReference type="ARBA" id="ARBA00023136"/>
    </source>
</evidence>
<evidence type="ECO:0000259" key="14">
    <source>
        <dbReference type="Pfam" id="PF01292"/>
    </source>
</evidence>
<keyword evidence="7" id="KW-0479">Metal-binding</keyword>